<reference evidence="1" key="1">
    <citation type="submission" date="2021-06" db="EMBL/GenBank/DDBJ databases">
        <authorList>
            <person name="Hodson N. C."/>
            <person name="Mongue J. A."/>
            <person name="Jaron S. K."/>
        </authorList>
    </citation>
    <scope>NUCLEOTIDE SEQUENCE</scope>
</reference>
<dbReference type="EMBL" id="CAJVCH010176273">
    <property type="protein sequence ID" value="CAG7729307.1"/>
    <property type="molecule type" value="Genomic_DNA"/>
</dbReference>
<name>A0A8J2K4T6_9HEXA</name>
<protein>
    <submittedName>
        <fullName evidence="1">Uncharacterized protein</fullName>
    </submittedName>
</protein>
<gene>
    <name evidence="1" type="ORF">AFUS01_LOCUS18032</name>
</gene>
<evidence type="ECO:0000313" key="1">
    <source>
        <dbReference type="EMBL" id="CAG7729307.1"/>
    </source>
</evidence>
<comment type="caution">
    <text evidence="1">The sequence shown here is derived from an EMBL/GenBank/DDBJ whole genome shotgun (WGS) entry which is preliminary data.</text>
</comment>
<accession>A0A8J2K4T6</accession>
<keyword evidence="2" id="KW-1185">Reference proteome</keyword>
<evidence type="ECO:0000313" key="2">
    <source>
        <dbReference type="Proteomes" id="UP000708208"/>
    </source>
</evidence>
<proteinExistence type="predicted"/>
<organism evidence="1 2">
    <name type="scientific">Allacma fusca</name>
    <dbReference type="NCBI Taxonomy" id="39272"/>
    <lineage>
        <taxon>Eukaryota</taxon>
        <taxon>Metazoa</taxon>
        <taxon>Ecdysozoa</taxon>
        <taxon>Arthropoda</taxon>
        <taxon>Hexapoda</taxon>
        <taxon>Collembola</taxon>
        <taxon>Symphypleona</taxon>
        <taxon>Sminthuridae</taxon>
        <taxon>Allacma</taxon>
    </lineage>
</organism>
<dbReference type="Proteomes" id="UP000708208">
    <property type="component" value="Unassembled WGS sequence"/>
</dbReference>
<feature type="non-terminal residue" evidence="1">
    <location>
        <position position="1"/>
    </location>
</feature>
<sequence length="14" mass="1882">EVFFKPLKWLKNFW</sequence>